<dbReference type="Proteomes" id="UP001369815">
    <property type="component" value="Unassembled WGS sequence"/>
</dbReference>
<keyword evidence="4" id="KW-1185">Reference proteome</keyword>
<dbReference type="PANTHER" id="PTHR30024:SF42">
    <property type="entry name" value="ALIPHATIC SULFONATES-BINDING PROTEIN-RELATED"/>
    <property type="match status" value="1"/>
</dbReference>
<dbReference type="EMBL" id="JBANMG010000008">
    <property type="protein sequence ID" value="KAK6949832.1"/>
    <property type="molecule type" value="Genomic_DNA"/>
</dbReference>
<feature type="chain" id="PRO_5043713553" description="SsuA/THI5-like domain-containing protein" evidence="1">
    <location>
        <begin position="22"/>
        <end position="315"/>
    </location>
</feature>
<dbReference type="Gene3D" id="3.40.190.10">
    <property type="entry name" value="Periplasmic binding protein-like II"/>
    <property type="match status" value="1"/>
</dbReference>
<feature type="signal peptide" evidence="1">
    <location>
        <begin position="1"/>
        <end position="21"/>
    </location>
</feature>
<protein>
    <recommendedName>
        <fullName evidence="2">SsuA/THI5-like domain-containing protein</fullName>
    </recommendedName>
</protein>
<proteinExistence type="predicted"/>
<keyword evidence="1" id="KW-0732">Signal</keyword>
<dbReference type="Pfam" id="PF09084">
    <property type="entry name" value="NMT1"/>
    <property type="match status" value="1"/>
</dbReference>
<organism evidence="3 4">
    <name type="scientific">Daldinia eschscholtzii</name>
    <dbReference type="NCBI Taxonomy" id="292717"/>
    <lineage>
        <taxon>Eukaryota</taxon>
        <taxon>Fungi</taxon>
        <taxon>Dikarya</taxon>
        <taxon>Ascomycota</taxon>
        <taxon>Pezizomycotina</taxon>
        <taxon>Sordariomycetes</taxon>
        <taxon>Xylariomycetidae</taxon>
        <taxon>Xylariales</taxon>
        <taxon>Hypoxylaceae</taxon>
        <taxon>Daldinia</taxon>
    </lineage>
</organism>
<reference evidence="3 4" key="1">
    <citation type="journal article" date="2024" name="Front Chem Biol">
        <title>Unveiling the potential of Daldinia eschscholtzii MFLUCC 19-0629 through bioactivity and bioinformatics studies for enhanced sustainable agriculture production.</title>
        <authorList>
            <person name="Brooks S."/>
            <person name="Weaver J.A."/>
            <person name="Klomchit A."/>
            <person name="Alharthi S.A."/>
            <person name="Onlamun T."/>
            <person name="Nurani R."/>
            <person name="Vong T.K."/>
            <person name="Alberti F."/>
            <person name="Greco C."/>
        </authorList>
    </citation>
    <scope>NUCLEOTIDE SEQUENCE [LARGE SCALE GENOMIC DNA]</scope>
    <source>
        <strain evidence="3">MFLUCC 19-0629</strain>
    </source>
</reference>
<feature type="domain" description="SsuA/THI5-like" evidence="2">
    <location>
        <begin position="58"/>
        <end position="242"/>
    </location>
</feature>
<dbReference type="PANTHER" id="PTHR30024">
    <property type="entry name" value="ALIPHATIC SULFONATES-BINDING PROTEIN-RELATED"/>
    <property type="match status" value="1"/>
</dbReference>
<evidence type="ECO:0000259" key="2">
    <source>
        <dbReference type="Pfam" id="PF09084"/>
    </source>
</evidence>
<dbReference type="AlphaFoldDB" id="A0AAX6MCA6"/>
<accession>A0AAX6MCA6</accession>
<name>A0AAX6MCA6_9PEZI</name>
<evidence type="ECO:0000313" key="3">
    <source>
        <dbReference type="EMBL" id="KAK6949832.1"/>
    </source>
</evidence>
<dbReference type="SUPFAM" id="SSF53850">
    <property type="entry name" value="Periplasmic binding protein-like II"/>
    <property type="match status" value="1"/>
</dbReference>
<sequence length="315" mass="34697">MRQSYFLFLSALFINTPLVTSLKIASALGVLEWTPELIAKEDFFNGAVDIVNGGISSLFSDSTVDLGSNSETQLLLQFGSHENLRTIGTVVEVYYRIVANKKSGITTLGDLKGKRIGALRTTSSEYFVQTYLATAGLRPADYTVVNGLGCLQEPCAANTFPSMLRSGTIDAIGMWEPSVEFGIETLGPDAVVFGDNQTVYREIYNLATTTERLDDPNKRAAIVQFFKALKQADDIFQSEPEKVITRAAEAVKTNRTILEAAWPVHRWGVHMPSDILEVLVEEDKFVASYAKREAFSRDSLATLIDASILEEAFEV</sequence>
<evidence type="ECO:0000256" key="1">
    <source>
        <dbReference type="SAM" id="SignalP"/>
    </source>
</evidence>
<dbReference type="InterPro" id="IPR015168">
    <property type="entry name" value="SsuA/THI5"/>
</dbReference>
<evidence type="ECO:0000313" key="4">
    <source>
        <dbReference type="Proteomes" id="UP001369815"/>
    </source>
</evidence>
<gene>
    <name evidence="3" type="ORF">Daesc_008153</name>
</gene>
<comment type="caution">
    <text evidence="3">The sequence shown here is derived from an EMBL/GenBank/DDBJ whole genome shotgun (WGS) entry which is preliminary data.</text>
</comment>